<dbReference type="GeneID" id="77010059"/>
<dbReference type="GO" id="GO:0008982">
    <property type="term" value="F:protein-N(PI)-phosphohistidine-sugar phosphotransferase activity"/>
    <property type="evidence" value="ECO:0007669"/>
    <property type="project" value="InterPro"/>
</dbReference>
<dbReference type="Gene3D" id="3.30.1360.60">
    <property type="entry name" value="Glucose permease domain IIB"/>
    <property type="match status" value="1"/>
</dbReference>
<comment type="caution">
    <text evidence="1">The sequence shown here is derived from an EMBL/GenBank/DDBJ whole genome shotgun (WGS) entry which is preliminary data.</text>
</comment>
<dbReference type="EMBL" id="JMQA01000064">
    <property type="protein sequence ID" value="KFM83678.1"/>
    <property type="molecule type" value="Genomic_DNA"/>
</dbReference>
<dbReference type="AlphaFoldDB" id="A0A090XFL0"/>
<keyword evidence="2" id="KW-1185">Reference proteome</keyword>
<reference evidence="1 2" key="1">
    <citation type="submission" date="2014-04" db="EMBL/GenBank/DDBJ databases">
        <authorList>
            <person name="Bishop-Lilly K.A."/>
            <person name="Broomall S.M."/>
            <person name="Chain P.S."/>
            <person name="Chertkov O."/>
            <person name="Coyne S.R."/>
            <person name="Daligault H.E."/>
            <person name="Davenport K.W."/>
            <person name="Erkkila T."/>
            <person name="Frey K.G."/>
            <person name="Gibbons H.S."/>
            <person name="Gu W."/>
            <person name="Jaissle J."/>
            <person name="Johnson S.L."/>
            <person name="Koroleva G.I."/>
            <person name="Ladner J.T."/>
            <person name="Lo C.-C."/>
            <person name="Minogue T.D."/>
            <person name="Munk C."/>
            <person name="Palacios G.F."/>
            <person name="Redden C.L."/>
            <person name="Rosenzweig C.N."/>
            <person name="Scholz M.B."/>
            <person name="Teshima H."/>
            <person name="Xu Y."/>
        </authorList>
    </citation>
    <scope>NUCLEOTIDE SEQUENCE [LARGE SCALE GENOMIC DNA]</scope>
    <source>
        <strain evidence="1 2">8244</strain>
    </source>
</reference>
<sequence>MGKFTELSNRIVEHAGGEKNVTELYHCMTRLRYREAFACVERIKVYIRKNYHRELTNEDRQGDLPWRFFFDLTRQNL</sequence>
<dbReference type="InterPro" id="IPR036878">
    <property type="entry name" value="Glu_permease_IIB"/>
</dbReference>
<evidence type="ECO:0000313" key="1">
    <source>
        <dbReference type="EMBL" id="KFM83678.1"/>
    </source>
</evidence>
<dbReference type="HOGENOM" id="CLU_2634730_0_0_9"/>
<dbReference type="SUPFAM" id="SSF55604">
    <property type="entry name" value="Glucose permease domain IIB"/>
    <property type="match status" value="1"/>
</dbReference>
<proteinExistence type="predicted"/>
<dbReference type="InterPro" id="IPR018113">
    <property type="entry name" value="PTrfase_EIIB_Cys"/>
</dbReference>
<accession>A0A090XFL0</accession>
<organism evidence="1 2">
    <name type="scientific">Paenibacillus macerans</name>
    <name type="common">Bacillus macerans</name>
    <dbReference type="NCBI Taxonomy" id="44252"/>
    <lineage>
        <taxon>Bacteria</taxon>
        <taxon>Bacillati</taxon>
        <taxon>Bacillota</taxon>
        <taxon>Bacilli</taxon>
        <taxon>Bacillales</taxon>
        <taxon>Paenibacillaceae</taxon>
        <taxon>Paenibacillus</taxon>
    </lineage>
</organism>
<dbReference type="Proteomes" id="UP000029278">
    <property type="component" value="Unassembled WGS sequence"/>
</dbReference>
<dbReference type="Pfam" id="PF00367">
    <property type="entry name" value="PTS_EIIB"/>
    <property type="match status" value="1"/>
</dbReference>
<dbReference type="PATRIC" id="fig|44252.3.peg.6736"/>
<dbReference type="GO" id="GO:0009401">
    <property type="term" value="P:phosphoenolpyruvate-dependent sugar phosphotransferase system"/>
    <property type="evidence" value="ECO:0007669"/>
    <property type="project" value="InterPro"/>
</dbReference>
<keyword evidence="1" id="KW-0808">Transferase</keyword>
<protein>
    <submittedName>
        <fullName evidence="1">Phosphotransferase system, EIIB family protein</fullName>
    </submittedName>
</protein>
<dbReference type="RefSeq" id="WP_036626861.1">
    <property type="nucleotide sequence ID" value="NZ_JAKOBR010000065.1"/>
</dbReference>
<gene>
    <name evidence="1" type="ORF">DJ90_5276</name>
</gene>
<evidence type="ECO:0000313" key="2">
    <source>
        <dbReference type="Proteomes" id="UP000029278"/>
    </source>
</evidence>
<dbReference type="STRING" id="44252.DJ90_5276"/>
<name>A0A090XFL0_PAEMA</name>